<dbReference type="EMBL" id="BAAAEI010000006">
    <property type="protein sequence ID" value="GAA0346642.1"/>
    <property type="molecule type" value="Genomic_DNA"/>
</dbReference>
<accession>A0ABP3GJJ9</accession>
<sequence>MMVKFCSMINLYLPKATLRINVLLLGLLIPQSLLALELTPFEAHYQASRSGMNLGKASQTLTHLGRNQYKFAYHSEASFLFLSDKRTEESLFSLVDGKLVPYKYHFSRSGTGKDKAISLVFDARRQQIQVNADDTLPWQGEIDNQLYQLDVRSGLAKGEQEFAYQTINDRGELRQQKFRVVGKETLTLPYGELACIKLEKVREDSPRETFIWFAPSLDYQMVRLQQFKEGDEQADIQLTKFSR</sequence>
<organism evidence="1 2">
    <name type="scientific">Bowmanella denitrificans</name>
    <dbReference type="NCBI Taxonomy" id="366582"/>
    <lineage>
        <taxon>Bacteria</taxon>
        <taxon>Pseudomonadati</taxon>
        <taxon>Pseudomonadota</taxon>
        <taxon>Gammaproteobacteria</taxon>
        <taxon>Alteromonadales</taxon>
        <taxon>Alteromonadaceae</taxon>
        <taxon>Bowmanella</taxon>
    </lineage>
</organism>
<reference evidence="2" key="1">
    <citation type="journal article" date="2019" name="Int. J. Syst. Evol. Microbiol.">
        <title>The Global Catalogue of Microorganisms (GCM) 10K type strain sequencing project: providing services to taxonomists for standard genome sequencing and annotation.</title>
        <authorList>
            <consortium name="The Broad Institute Genomics Platform"/>
            <consortium name="The Broad Institute Genome Sequencing Center for Infectious Disease"/>
            <person name="Wu L."/>
            <person name="Ma J."/>
        </authorList>
    </citation>
    <scope>NUCLEOTIDE SEQUENCE [LARGE SCALE GENOMIC DNA]</scope>
    <source>
        <strain evidence="2">JCM 13378</strain>
    </source>
</reference>
<name>A0ABP3GJJ9_9ALTE</name>
<proteinExistence type="predicted"/>
<dbReference type="InterPro" id="IPR021457">
    <property type="entry name" value="DUF3108"/>
</dbReference>
<evidence type="ECO:0000313" key="1">
    <source>
        <dbReference type="EMBL" id="GAA0346642.1"/>
    </source>
</evidence>
<evidence type="ECO:0000313" key="2">
    <source>
        <dbReference type="Proteomes" id="UP001501757"/>
    </source>
</evidence>
<keyword evidence="2" id="KW-1185">Reference proteome</keyword>
<protein>
    <submittedName>
        <fullName evidence="1">DUF3108 domain-containing protein</fullName>
    </submittedName>
</protein>
<gene>
    <name evidence="1" type="ORF">GCM10009092_08890</name>
</gene>
<dbReference type="Pfam" id="PF11306">
    <property type="entry name" value="DUF3108"/>
    <property type="match status" value="1"/>
</dbReference>
<comment type="caution">
    <text evidence="1">The sequence shown here is derived from an EMBL/GenBank/DDBJ whole genome shotgun (WGS) entry which is preliminary data.</text>
</comment>
<dbReference type="Proteomes" id="UP001501757">
    <property type="component" value="Unassembled WGS sequence"/>
</dbReference>